<evidence type="ECO:0000256" key="4">
    <source>
        <dbReference type="ARBA" id="ARBA00012513"/>
    </source>
</evidence>
<dbReference type="CDD" id="cd14066">
    <property type="entry name" value="STKc_IRAK"/>
    <property type="match status" value="1"/>
</dbReference>
<dbReference type="PROSITE" id="PS50011">
    <property type="entry name" value="PROTEIN_KINASE_DOM"/>
    <property type="match status" value="1"/>
</dbReference>
<keyword evidence="9" id="KW-0430">Lectin</keyword>
<evidence type="ECO:0000256" key="9">
    <source>
        <dbReference type="ARBA" id="ARBA00022734"/>
    </source>
</evidence>
<keyword evidence="5" id="KW-0723">Serine/threonine-protein kinase</keyword>
<reference evidence="23" key="1">
    <citation type="journal article" date="2017" name="Gigascience">
        <title>The genome draft of coconut (Cocos nucifera).</title>
        <authorList>
            <person name="Xiao Y."/>
            <person name="Xu P."/>
            <person name="Fan H."/>
            <person name="Baudouin L."/>
            <person name="Xia W."/>
            <person name="Bocs S."/>
            <person name="Xu J."/>
            <person name="Li Q."/>
            <person name="Guo A."/>
            <person name="Zhou L."/>
            <person name="Li J."/>
            <person name="Wu Y."/>
            <person name="Ma Z."/>
            <person name="Armero A."/>
            <person name="Issali A.E."/>
            <person name="Liu N."/>
            <person name="Peng M."/>
            <person name="Yang Y."/>
        </authorList>
    </citation>
    <scope>NUCLEOTIDE SEQUENCE</scope>
    <source>
        <tissue evidence="23">Spear leaf of Hainan Tall coconut</tissue>
    </source>
</reference>
<sequence>MFLKNMFFYLIIKLSATASAQDADFTYNGFAAAKLRLDGIAEITPNGLLRLTDTRLQDKGHAFHPPPVSFRNSTSGKALSFSTSFIFAIVPRYPDLFGHGLAFVLAHSVDLSYALPSQYMGLFNANNSNSSNQIVAIEFDTNMNPEFGDIDNNHVGIDVSSPRSVNSSHAAYFTNDNGAGFKNLSLVSGKPIQAWIEYSHMDGLLNVTLAPIDIPKPVVPCLSSNVNLSSLISDYMYVGFSSSVGTFKTSHYILGWSFKLNGRAQALDFSRLPSLPHTPSKSSIESWKIGLPIILAILLLLIIIIGTIFLVKRKIKFREVFEDWELEYGPQRFSYKDLFLATKGFTDQQLLGAGGFGSVYKGVLPKTDIQVAVKQVSHESRQGMREFIAEIVSIGRLSHRNLVRLLGYCRRKGELLLVYEFMPNGSLDKFLFNQPQFMLSWEQRFQIIKGVASALYYLHEGWEQVVVHRDIKASNILLDDQMNGRLGDFGLARLYDHGTDPQTTHVVGTLGYLAPELTKISKPTTSTDVFAFGGFLLEVACGRRPIEIRASEEDVVLVDKVLECWKAGTILEARDPNLGNEYILEEMEMVLKLGLLCSHPNCSFRPTMWLVVRILERDAPLPGMSEDFWSAEISAMGEGGFDNIGMSDSSLLTMSACSPSTMESLPLTSG</sequence>
<evidence type="ECO:0000256" key="1">
    <source>
        <dbReference type="ARBA" id="ARBA00004479"/>
    </source>
</evidence>
<comment type="similarity">
    <text evidence="3">In the C-terminal section; belongs to the protein kinase superfamily. Ser/Thr protein kinase family.</text>
</comment>
<feature type="signal peptide" evidence="21">
    <location>
        <begin position="1"/>
        <end position="20"/>
    </location>
</feature>
<dbReference type="Gene3D" id="2.60.120.200">
    <property type="match status" value="1"/>
</dbReference>
<dbReference type="GO" id="GO:0005524">
    <property type="term" value="F:ATP binding"/>
    <property type="evidence" value="ECO:0007669"/>
    <property type="project" value="UniProtKB-UniRule"/>
</dbReference>
<keyword evidence="11 23" id="KW-0418">Kinase</keyword>
<evidence type="ECO:0000256" key="14">
    <source>
        <dbReference type="ARBA" id="ARBA00023136"/>
    </source>
</evidence>
<comment type="catalytic activity">
    <reaction evidence="17">
        <text>L-threonyl-[protein] + ATP = O-phospho-L-threonyl-[protein] + ADP + H(+)</text>
        <dbReference type="Rhea" id="RHEA:46608"/>
        <dbReference type="Rhea" id="RHEA-COMP:11060"/>
        <dbReference type="Rhea" id="RHEA-COMP:11605"/>
        <dbReference type="ChEBI" id="CHEBI:15378"/>
        <dbReference type="ChEBI" id="CHEBI:30013"/>
        <dbReference type="ChEBI" id="CHEBI:30616"/>
        <dbReference type="ChEBI" id="CHEBI:61977"/>
        <dbReference type="ChEBI" id="CHEBI:456216"/>
        <dbReference type="EC" id="2.7.11.1"/>
    </reaction>
</comment>
<keyword evidence="16" id="KW-0325">Glycoprotein</keyword>
<protein>
    <recommendedName>
        <fullName evidence="4">non-specific serine/threonine protein kinase</fullName>
        <ecNumber evidence="4">2.7.11.1</ecNumber>
    </recommendedName>
</protein>
<dbReference type="InterPro" id="IPR013320">
    <property type="entry name" value="ConA-like_dom_sf"/>
</dbReference>
<keyword evidence="15 23" id="KW-0675">Receptor</keyword>
<proteinExistence type="inferred from homology"/>
<comment type="catalytic activity">
    <reaction evidence="18">
        <text>L-seryl-[protein] + ATP = O-phospho-L-seryl-[protein] + ADP + H(+)</text>
        <dbReference type="Rhea" id="RHEA:17989"/>
        <dbReference type="Rhea" id="RHEA-COMP:9863"/>
        <dbReference type="Rhea" id="RHEA-COMP:11604"/>
        <dbReference type="ChEBI" id="CHEBI:15378"/>
        <dbReference type="ChEBI" id="CHEBI:29999"/>
        <dbReference type="ChEBI" id="CHEBI:30616"/>
        <dbReference type="ChEBI" id="CHEBI:83421"/>
        <dbReference type="ChEBI" id="CHEBI:456216"/>
        <dbReference type="EC" id="2.7.11.1"/>
    </reaction>
</comment>
<evidence type="ECO:0000256" key="12">
    <source>
        <dbReference type="ARBA" id="ARBA00022840"/>
    </source>
</evidence>
<keyword evidence="12 19" id="KW-0067">ATP-binding</keyword>
<dbReference type="GO" id="GO:0030246">
    <property type="term" value="F:carbohydrate binding"/>
    <property type="evidence" value="ECO:0007669"/>
    <property type="project" value="UniProtKB-KW"/>
</dbReference>
<dbReference type="AlphaFoldDB" id="A0A8K0IGH0"/>
<evidence type="ECO:0000256" key="17">
    <source>
        <dbReference type="ARBA" id="ARBA00047899"/>
    </source>
</evidence>
<dbReference type="Gene3D" id="3.30.200.20">
    <property type="entry name" value="Phosphorylase Kinase, domain 1"/>
    <property type="match status" value="1"/>
</dbReference>
<evidence type="ECO:0000259" key="22">
    <source>
        <dbReference type="PROSITE" id="PS50011"/>
    </source>
</evidence>
<dbReference type="GO" id="GO:0016020">
    <property type="term" value="C:membrane"/>
    <property type="evidence" value="ECO:0007669"/>
    <property type="project" value="UniProtKB-SubCell"/>
</dbReference>
<organism evidence="23 24">
    <name type="scientific">Cocos nucifera</name>
    <name type="common">Coconut palm</name>
    <dbReference type="NCBI Taxonomy" id="13894"/>
    <lineage>
        <taxon>Eukaryota</taxon>
        <taxon>Viridiplantae</taxon>
        <taxon>Streptophyta</taxon>
        <taxon>Embryophyta</taxon>
        <taxon>Tracheophyta</taxon>
        <taxon>Spermatophyta</taxon>
        <taxon>Magnoliopsida</taxon>
        <taxon>Liliopsida</taxon>
        <taxon>Arecaceae</taxon>
        <taxon>Arecoideae</taxon>
        <taxon>Cocoseae</taxon>
        <taxon>Attaleinae</taxon>
        <taxon>Cocos</taxon>
    </lineage>
</organism>
<evidence type="ECO:0000256" key="10">
    <source>
        <dbReference type="ARBA" id="ARBA00022741"/>
    </source>
</evidence>
<evidence type="ECO:0000256" key="18">
    <source>
        <dbReference type="ARBA" id="ARBA00048679"/>
    </source>
</evidence>
<dbReference type="Gene3D" id="1.10.510.10">
    <property type="entry name" value="Transferase(Phosphotransferase) domain 1"/>
    <property type="match status" value="1"/>
</dbReference>
<comment type="subcellular location">
    <subcellularLocation>
        <location evidence="1">Membrane</location>
        <topology evidence="1">Single-pass type I membrane protein</topology>
    </subcellularLocation>
</comment>
<keyword evidence="24" id="KW-1185">Reference proteome</keyword>
<evidence type="ECO:0000256" key="21">
    <source>
        <dbReference type="SAM" id="SignalP"/>
    </source>
</evidence>
<keyword evidence="13 20" id="KW-1133">Transmembrane helix</keyword>
<name>A0A8K0IGH0_COCNU</name>
<keyword evidence="7 20" id="KW-0812">Transmembrane</keyword>
<dbReference type="SUPFAM" id="SSF49899">
    <property type="entry name" value="Concanavalin A-like lectins/glucanases"/>
    <property type="match status" value="1"/>
</dbReference>
<evidence type="ECO:0000313" key="23">
    <source>
        <dbReference type="EMBL" id="KAG1355343.1"/>
    </source>
</evidence>
<dbReference type="Proteomes" id="UP000797356">
    <property type="component" value="Chromosome 7"/>
</dbReference>
<gene>
    <name evidence="23" type="ORF">COCNU_07G014550</name>
</gene>
<keyword evidence="14 20" id="KW-0472">Membrane</keyword>
<dbReference type="InterPro" id="IPR011009">
    <property type="entry name" value="Kinase-like_dom_sf"/>
</dbReference>
<evidence type="ECO:0000313" key="24">
    <source>
        <dbReference type="Proteomes" id="UP000797356"/>
    </source>
</evidence>
<dbReference type="Pfam" id="PF00069">
    <property type="entry name" value="Pkinase"/>
    <property type="match status" value="1"/>
</dbReference>
<dbReference type="PROSITE" id="PS00108">
    <property type="entry name" value="PROTEIN_KINASE_ST"/>
    <property type="match status" value="1"/>
</dbReference>
<evidence type="ECO:0000256" key="6">
    <source>
        <dbReference type="ARBA" id="ARBA00022679"/>
    </source>
</evidence>
<evidence type="ECO:0000256" key="13">
    <source>
        <dbReference type="ARBA" id="ARBA00022989"/>
    </source>
</evidence>
<dbReference type="InterPro" id="IPR008271">
    <property type="entry name" value="Ser/Thr_kinase_AS"/>
</dbReference>
<keyword evidence="6" id="KW-0808">Transferase</keyword>
<accession>A0A8K0IGH0</accession>
<dbReference type="EC" id="2.7.11.1" evidence="4"/>
<evidence type="ECO:0000256" key="3">
    <source>
        <dbReference type="ARBA" id="ARBA00010217"/>
    </source>
</evidence>
<dbReference type="InterPro" id="IPR000719">
    <property type="entry name" value="Prot_kinase_dom"/>
</dbReference>
<dbReference type="InterPro" id="IPR001220">
    <property type="entry name" value="Legume_lectin_dom"/>
</dbReference>
<evidence type="ECO:0000256" key="2">
    <source>
        <dbReference type="ARBA" id="ARBA00008536"/>
    </source>
</evidence>
<dbReference type="GO" id="GO:0004674">
    <property type="term" value="F:protein serine/threonine kinase activity"/>
    <property type="evidence" value="ECO:0007669"/>
    <property type="project" value="UniProtKB-KW"/>
</dbReference>
<evidence type="ECO:0000256" key="5">
    <source>
        <dbReference type="ARBA" id="ARBA00022527"/>
    </source>
</evidence>
<dbReference type="FunFam" id="2.60.120.200:FF:000051">
    <property type="entry name" value="L-type lectin-domain containing receptor kinase V.9"/>
    <property type="match status" value="1"/>
</dbReference>
<dbReference type="CDD" id="cd06899">
    <property type="entry name" value="lectin_legume_LecRK_Arcelin_ConA"/>
    <property type="match status" value="1"/>
</dbReference>
<keyword evidence="8 21" id="KW-0732">Signal</keyword>
<evidence type="ECO:0000256" key="7">
    <source>
        <dbReference type="ARBA" id="ARBA00022692"/>
    </source>
</evidence>
<comment type="caution">
    <text evidence="23">The sequence shown here is derived from an EMBL/GenBank/DDBJ whole genome shotgun (WGS) entry which is preliminary data.</text>
</comment>
<dbReference type="PROSITE" id="PS00107">
    <property type="entry name" value="PROTEIN_KINASE_ATP"/>
    <property type="match status" value="1"/>
</dbReference>
<dbReference type="OrthoDB" id="543442at2759"/>
<dbReference type="FunFam" id="3.30.200.20:FF:000112">
    <property type="entry name" value="Lectin-domain containing receptor kinase A4.3"/>
    <property type="match status" value="1"/>
</dbReference>
<dbReference type="Pfam" id="PF00139">
    <property type="entry name" value="Lectin_legB"/>
    <property type="match status" value="1"/>
</dbReference>
<evidence type="ECO:0000256" key="15">
    <source>
        <dbReference type="ARBA" id="ARBA00023170"/>
    </source>
</evidence>
<dbReference type="EMBL" id="CM017878">
    <property type="protein sequence ID" value="KAG1355343.1"/>
    <property type="molecule type" value="Genomic_DNA"/>
</dbReference>
<evidence type="ECO:0000256" key="20">
    <source>
        <dbReference type="SAM" id="Phobius"/>
    </source>
</evidence>
<evidence type="ECO:0000256" key="11">
    <source>
        <dbReference type="ARBA" id="ARBA00022777"/>
    </source>
</evidence>
<feature type="chain" id="PRO_5035476075" description="non-specific serine/threonine protein kinase" evidence="21">
    <location>
        <begin position="21"/>
        <end position="670"/>
    </location>
</feature>
<reference evidence="23" key="2">
    <citation type="submission" date="2019-07" db="EMBL/GenBank/DDBJ databases">
        <authorList>
            <person name="Yang Y."/>
            <person name="Bocs S."/>
            <person name="Baudouin L."/>
        </authorList>
    </citation>
    <scope>NUCLEOTIDE SEQUENCE</scope>
    <source>
        <tissue evidence="23">Spear leaf of Hainan Tall coconut</tissue>
    </source>
</reference>
<feature type="domain" description="Protein kinase" evidence="22">
    <location>
        <begin position="345"/>
        <end position="621"/>
    </location>
</feature>
<dbReference type="SMART" id="SM00220">
    <property type="entry name" value="S_TKc"/>
    <property type="match status" value="1"/>
</dbReference>
<feature type="transmembrane region" description="Helical" evidence="20">
    <location>
        <begin position="289"/>
        <end position="311"/>
    </location>
</feature>
<dbReference type="InterPro" id="IPR050528">
    <property type="entry name" value="L-type_Lectin-RKs"/>
</dbReference>
<evidence type="ECO:0000256" key="8">
    <source>
        <dbReference type="ARBA" id="ARBA00022729"/>
    </source>
</evidence>
<dbReference type="PANTHER" id="PTHR27007">
    <property type="match status" value="1"/>
</dbReference>
<feature type="binding site" evidence="19">
    <location>
        <position position="374"/>
    </location>
    <ligand>
        <name>ATP</name>
        <dbReference type="ChEBI" id="CHEBI:30616"/>
    </ligand>
</feature>
<keyword evidence="10 19" id="KW-0547">Nucleotide-binding</keyword>
<evidence type="ECO:0000256" key="19">
    <source>
        <dbReference type="PROSITE-ProRule" id="PRU10141"/>
    </source>
</evidence>
<dbReference type="FunFam" id="1.10.510.10:FF:000108">
    <property type="entry name" value="L-type lectin-domain containing receptor kinase S.4"/>
    <property type="match status" value="1"/>
</dbReference>
<evidence type="ECO:0000256" key="16">
    <source>
        <dbReference type="ARBA" id="ARBA00023180"/>
    </source>
</evidence>
<comment type="similarity">
    <text evidence="2">In the N-terminal section; belongs to the leguminous lectin family.</text>
</comment>
<dbReference type="InterPro" id="IPR017441">
    <property type="entry name" value="Protein_kinase_ATP_BS"/>
</dbReference>
<dbReference type="SUPFAM" id="SSF56112">
    <property type="entry name" value="Protein kinase-like (PK-like)"/>
    <property type="match status" value="1"/>
</dbReference>